<dbReference type="FunFam" id="2.30.30.40:FF:000032">
    <property type="entry name" value="Putative C-Jun-amino-terminal kinase-interacting protein 2"/>
    <property type="match status" value="1"/>
</dbReference>
<evidence type="ECO:0000256" key="6">
    <source>
        <dbReference type="PROSITE-ProRule" id="PRU00192"/>
    </source>
</evidence>
<evidence type="ECO:0000256" key="4">
    <source>
        <dbReference type="ARBA" id="ARBA00022490"/>
    </source>
</evidence>
<dbReference type="GO" id="GO:0046328">
    <property type="term" value="P:regulation of JNK cascade"/>
    <property type="evidence" value="ECO:0007669"/>
    <property type="project" value="InterPro"/>
</dbReference>
<dbReference type="CTD" id="23542"/>
<dbReference type="FunCoup" id="A0A6P8S8I0">
    <property type="interactions" value="441"/>
</dbReference>
<dbReference type="GeneID" id="117366885"/>
<dbReference type="InterPro" id="IPR006020">
    <property type="entry name" value="PTB/PI_dom"/>
</dbReference>
<feature type="domain" description="SH3" evidence="9">
    <location>
        <begin position="1065"/>
        <end position="1126"/>
    </location>
</feature>
<sequence>MADRAEMFSLSTFHSLSPPGCRPPQDISLEEFDDEDLSEITDDCGIGLNYDSDHYDKDYLVLERCEKPHPICTFQEDFQEFEMIDDNDEDEEDEEGNEMEVPPSPSLSPIPSPSCEESQKTRPTTLNLTAPGSQDTLNNNGGFVPQKATWQETLFHSSSSSSALHNGHFSPSHSCVQDGTCSESQKALVLNTGSNAKGDAGQTLAPLKPTFFHLESNRHGSLEHSNQEQESAGEDYNMNIISSPPSSPHSPSHPSQVSPKPCLFPTGSFTHHNMSTSSEAIKDLQHPDAHQVPPDSSQHETSERQLGQDQTCSTVEKSKKQKKEMHVPNPQALESHGDLKEELDHNLSTNPGNISTVDLVCQGSTPLYDEELECDTEHSKVKMFLQKNNEEGTSLGGYTCLQGLTDELRSEREVSHFSGGASVHGHSSGSSNDTSSPSSDPGIEADLTSRNSKRFLPSSRHSEDLSSPGSDSDIEREIEAAFACSDHIESNMISSISETELDLSSDSSSGRSSHLTNSIEEASSPTSEPELEAELEAEGVMCIKDSLLSANCKDKENSDMKGEIPEIRVADINMVKRDSLLETKIEDYYNSINPDDTSMPIDQIDTSVPCPLDVKIDPDHSLESIRRSFYLPIGPKLMPNVEDDGNSEYDSDSESEADLSEDSDSPWLLSNLVNKMISEGSYPIKCPDECFQQSNSLCDTISPASDLDTEIITEDLDQESDLRDSPLNQEAPIPVCEEYVKESGCSHSIELVDMETLRSSIQTREYENLTGVDPIAKSSTPIDDPEPCLYMSNPTHDTIIPVFSELSVDKPGDSGGLINFGCRTEPVKNFSFRDMVPSTESSEISSKPTAQVQPRHGADEWTIDKNHDSGNLEDNKFIDDIRIETVSRESAKTQLTIDVSTAKTNRCFNLTYSTDEDDVPYFGSLKSSPFDENCLDEPHNFDEDLQDLPPPVMLGPRQLDESLAYDSIKYTLVVDENTQLELVSLKRCTSVLSDDSEILPVCDFEEDEFGEGVEAQDGRSSSEDSSPETNMQFSKKFLNVFVNSTSRSSSTESFGLFSCVINGEEREQTHRAVFRFIPRHEDELELDVDDPLLVEIEEDDYWYRGYNMRTGEKGIFPAFYAHEVVSQTKEVTGLKRNPCWMERFNVQFLGSVEVPYHQGNGILCAAMQKIATTRKMTVHLRPPATCDLEISLQGIKLSLSVNEYSREEEFERCSHFFQMKNISFCGCHPRNSCYFGFITKHPMLNRFACHVFVSQDSMRHVAESIGRAFQEYYQEHLEYACPIEDIYLE</sequence>
<dbReference type="PANTHER" id="PTHR47437">
    <property type="entry name" value="JNK-INTERACTING PROTEIN 1-LIKE PROTEIN"/>
    <property type="match status" value="1"/>
</dbReference>
<dbReference type="FunFam" id="2.30.29.30:FF:000108">
    <property type="entry name" value="C-Jun-amino-terminal kinase-interacting protein 1 isoform X2"/>
    <property type="match status" value="1"/>
</dbReference>
<dbReference type="Pfam" id="PF00640">
    <property type="entry name" value="PID"/>
    <property type="match status" value="1"/>
</dbReference>
<dbReference type="InterPro" id="IPR035637">
    <property type="entry name" value="JIP2_SH3"/>
</dbReference>
<comment type="subcellular location">
    <subcellularLocation>
        <location evidence="1">Cytoplasm</location>
    </subcellularLocation>
</comment>
<evidence type="ECO:0000259" key="8">
    <source>
        <dbReference type="PROSITE" id="PS01179"/>
    </source>
</evidence>
<evidence type="ECO:0000256" key="2">
    <source>
        <dbReference type="ARBA" id="ARBA00009866"/>
    </source>
</evidence>
<evidence type="ECO:0000256" key="1">
    <source>
        <dbReference type="ARBA" id="ARBA00004496"/>
    </source>
</evidence>
<dbReference type="InterPro" id="IPR001452">
    <property type="entry name" value="SH3_domain"/>
</dbReference>
<dbReference type="SMART" id="SM00462">
    <property type="entry name" value="PTB"/>
    <property type="match status" value="1"/>
</dbReference>
<comment type="similarity">
    <text evidence="2">Belongs to the JIP scaffold family.</text>
</comment>
<dbReference type="GO" id="GO:0007254">
    <property type="term" value="P:JNK cascade"/>
    <property type="evidence" value="ECO:0007669"/>
    <property type="project" value="TreeGrafter"/>
</dbReference>
<dbReference type="OrthoDB" id="5965083at2759"/>
<feature type="compositionally biased region" description="Basic and acidic residues" evidence="7">
    <location>
        <begin position="856"/>
        <end position="869"/>
    </location>
</feature>
<keyword evidence="11" id="KW-0418">Kinase</keyword>
<dbReference type="RefSeq" id="XP_033814750.1">
    <property type="nucleotide sequence ID" value="XM_033958859.1"/>
</dbReference>
<keyword evidence="3 6" id="KW-0728">SH3 domain</keyword>
<dbReference type="InterPro" id="IPR011993">
    <property type="entry name" value="PH-like_dom_sf"/>
</dbReference>
<dbReference type="Gene3D" id="2.30.29.30">
    <property type="entry name" value="Pleckstrin-homology domain (PH domain)/Phosphotyrosine-binding domain (PTB)"/>
    <property type="match status" value="1"/>
</dbReference>
<dbReference type="Pfam" id="PF14604">
    <property type="entry name" value="SH3_9"/>
    <property type="match status" value="1"/>
</dbReference>
<dbReference type="GO" id="GO:0016301">
    <property type="term" value="F:kinase activity"/>
    <property type="evidence" value="ECO:0007669"/>
    <property type="project" value="UniProtKB-KW"/>
</dbReference>
<dbReference type="CDD" id="cd11942">
    <property type="entry name" value="SH3_JIP2"/>
    <property type="match status" value="1"/>
</dbReference>
<feature type="region of interest" description="Disordered" evidence="7">
    <location>
        <begin position="636"/>
        <end position="664"/>
    </location>
</feature>
<evidence type="ECO:0000259" key="9">
    <source>
        <dbReference type="PROSITE" id="PS50002"/>
    </source>
</evidence>
<evidence type="ECO:0000256" key="5">
    <source>
        <dbReference type="ARBA" id="ARBA00022553"/>
    </source>
</evidence>
<dbReference type="GO" id="GO:0005737">
    <property type="term" value="C:cytoplasm"/>
    <property type="evidence" value="ECO:0007669"/>
    <property type="project" value="UniProtKB-SubCell"/>
</dbReference>
<dbReference type="InParanoid" id="A0A6P8S8I0"/>
<feature type="region of interest" description="Disordered" evidence="7">
    <location>
        <begin position="499"/>
        <end position="533"/>
    </location>
</feature>
<feature type="compositionally biased region" description="Acidic residues" evidence="7">
    <location>
        <begin position="88"/>
        <end position="98"/>
    </location>
</feature>
<gene>
    <name evidence="11" type="primary">MAPK8IP2</name>
</gene>
<feature type="compositionally biased region" description="Polar residues" evidence="7">
    <location>
        <begin position="304"/>
        <end position="315"/>
    </location>
</feature>
<feature type="compositionally biased region" description="Low complexity" evidence="7">
    <location>
        <begin position="249"/>
        <end position="261"/>
    </location>
</feature>
<protein>
    <submittedName>
        <fullName evidence="11">C-Jun-amino-terminal kinase-interacting protein 2</fullName>
    </submittedName>
</protein>
<keyword evidence="5" id="KW-0597">Phosphoprotein</keyword>
<feature type="compositionally biased region" description="Polar residues" evidence="7">
    <location>
        <begin position="267"/>
        <end position="279"/>
    </location>
</feature>
<evidence type="ECO:0000256" key="7">
    <source>
        <dbReference type="SAM" id="MobiDB-lite"/>
    </source>
</evidence>
<accession>A0A6P8S8I0</accession>
<keyword evidence="4" id="KW-0963">Cytoplasm</keyword>
<feature type="compositionally biased region" description="Low complexity" evidence="7">
    <location>
        <begin position="416"/>
        <end position="442"/>
    </location>
</feature>
<dbReference type="PROSITE" id="PS50002">
    <property type="entry name" value="SH3"/>
    <property type="match status" value="1"/>
</dbReference>
<feature type="region of interest" description="Disordered" evidence="7">
    <location>
        <begin position="1010"/>
        <end position="1029"/>
    </location>
</feature>
<evidence type="ECO:0000313" key="11">
    <source>
        <dbReference type="RefSeq" id="XP_033814750.1"/>
    </source>
</evidence>
<dbReference type="CDD" id="cd01212">
    <property type="entry name" value="PTB_JIP"/>
    <property type="match status" value="1"/>
</dbReference>
<feature type="compositionally biased region" description="Low complexity" evidence="7">
    <location>
        <begin position="499"/>
        <end position="513"/>
    </location>
</feature>
<proteinExistence type="inferred from homology"/>
<keyword evidence="10" id="KW-1185">Reference proteome</keyword>
<evidence type="ECO:0000313" key="10">
    <source>
        <dbReference type="Proteomes" id="UP000515159"/>
    </source>
</evidence>
<reference evidence="11" key="1">
    <citation type="submission" date="2025-08" db="UniProtKB">
        <authorList>
            <consortium name="RefSeq"/>
        </authorList>
    </citation>
    <scope>IDENTIFICATION</scope>
</reference>
<dbReference type="Gene3D" id="2.30.30.40">
    <property type="entry name" value="SH3 Domains"/>
    <property type="match status" value="1"/>
</dbReference>
<feature type="compositionally biased region" description="Pro residues" evidence="7">
    <location>
        <begin position="102"/>
        <end position="112"/>
    </location>
</feature>
<dbReference type="InterPro" id="IPR047178">
    <property type="entry name" value="JIP1_scaffold"/>
</dbReference>
<dbReference type="SUPFAM" id="SSF50729">
    <property type="entry name" value="PH domain-like"/>
    <property type="match status" value="1"/>
</dbReference>
<dbReference type="Proteomes" id="UP000515159">
    <property type="component" value="Chromosome 9"/>
</dbReference>
<dbReference type="PROSITE" id="PS01179">
    <property type="entry name" value="PID"/>
    <property type="match status" value="1"/>
</dbReference>
<feature type="compositionally biased region" description="Polar residues" evidence="7">
    <location>
        <begin position="838"/>
        <end position="852"/>
    </location>
</feature>
<feature type="region of interest" description="Disordered" evidence="7">
    <location>
        <begin position="411"/>
        <end position="473"/>
    </location>
</feature>
<dbReference type="GO" id="GO:0008432">
    <property type="term" value="F:JUN kinase binding"/>
    <property type="evidence" value="ECO:0007669"/>
    <property type="project" value="TreeGrafter"/>
</dbReference>
<dbReference type="KEGG" id="gsh:117366885"/>
<dbReference type="SMART" id="SM00326">
    <property type="entry name" value="SH3"/>
    <property type="match status" value="1"/>
</dbReference>
<organism evidence="10 11">
    <name type="scientific">Geotrypetes seraphini</name>
    <name type="common">Gaboon caecilian</name>
    <name type="synonym">Caecilia seraphini</name>
    <dbReference type="NCBI Taxonomy" id="260995"/>
    <lineage>
        <taxon>Eukaryota</taxon>
        <taxon>Metazoa</taxon>
        <taxon>Chordata</taxon>
        <taxon>Craniata</taxon>
        <taxon>Vertebrata</taxon>
        <taxon>Euteleostomi</taxon>
        <taxon>Amphibia</taxon>
        <taxon>Gymnophiona</taxon>
        <taxon>Geotrypetes</taxon>
    </lineage>
</organism>
<feature type="compositionally biased region" description="Basic and acidic residues" evidence="7">
    <location>
        <begin position="280"/>
        <end position="289"/>
    </location>
</feature>
<name>A0A6P8S8I0_GEOSA</name>
<feature type="region of interest" description="Disordered" evidence="7">
    <location>
        <begin position="237"/>
        <end position="332"/>
    </location>
</feature>
<feature type="region of interest" description="Disordered" evidence="7">
    <location>
        <begin position="838"/>
        <end position="869"/>
    </location>
</feature>
<feature type="domain" description="PID" evidence="8">
    <location>
        <begin position="1144"/>
        <end position="1278"/>
    </location>
</feature>
<feature type="compositionally biased region" description="Acidic residues" evidence="7">
    <location>
        <begin position="641"/>
        <end position="664"/>
    </location>
</feature>
<feature type="region of interest" description="Disordered" evidence="7">
    <location>
        <begin position="88"/>
        <end position="144"/>
    </location>
</feature>
<dbReference type="GO" id="GO:0005078">
    <property type="term" value="F:MAP-kinase scaffold activity"/>
    <property type="evidence" value="ECO:0007669"/>
    <property type="project" value="TreeGrafter"/>
</dbReference>
<dbReference type="PANTHER" id="PTHR47437:SF2">
    <property type="entry name" value="C-JUN-AMINO-TERMINAL KINASE-INTERACTING PROTEIN 2"/>
    <property type="match status" value="1"/>
</dbReference>
<feature type="compositionally biased region" description="Polar residues" evidence="7">
    <location>
        <begin position="121"/>
        <end position="141"/>
    </location>
</feature>
<keyword evidence="11" id="KW-0808">Transferase</keyword>
<evidence type="ECO:0000256" key="3">
    <source>
        <dbReference type="ARBA" id="ARBA00022443"/>
    </source>
</evidence>